<sequence>MKIKKVFSHWIKEENYRLDCPPFVAGAIEAKQRIKELRVKKIPLGNLVSKSFGLYKGKMIKRTFVESTENGVPFLTTSGMLRFDLRAIPNLAKQIAVTDKGCFLREGTILISAAGTIGNMTFVRKDMEGIFACGDILKVIPDIEKVEPGYLYTYLSSKYGLPQVTQGTYGSIVQHLDPKQIIDLSIPVFSKEEERSVAQYMDSAAIGRSKAQTILAECRAILSKEIGFNSSNKEERRLVTTTSSKNLVKRLDSHYYSDSCIRLREVITSNQDKCRKLKDVATVFIPNIFKRQYSIEAKFGVPYITGADVFKISPSSDRYLMHSVVEKNRLKLEKGMILIQEAGQLGGLIGRSVFVGEYLANFSCSNNMIRVVGNEDSDSYYLYSLLSLPEFENLIAAEAAGSSIPHIEENRVKNLDIFWPEKNVRETIAKKVKEAIELIDGAHRNENKAYEYLDNLVVGS</sequence>
<dbReference type="GO" id="GO:0009307">
    <property type="term" value="P:DNA restriction-modification system"/>
    <property type="evidence" value="ECO:0007669"/>
    <property type="project" value="UniProtKB-KW"/>
</dbReference>
<dbReference type="InterPro" id="IPR052021">
    <property type="entry name" value="Type-I_RS_S_subunit"/>
</dbReference>
<organism evidence="5 6">
    <name type="scientific">Thiopseudomonas alkaliphila</name>
    <dbReference type="NCBI Taxonomy" id="1697053"/>
    <lineage>
        <taxon>Bacteria</taxon>
        <taxon>Pseudomonadati</taxon>
        <taxon>Pseudomonadota</taxon>
        <taxon>Gammaproteobacteria</taxon>
        <taxon>Pseudomonadales</taxon>
        <taxon>Pseudomonadaceae</taxon>
        <taxon>Thiopseudomonas</taxon>
    </lineage>
</organism>
<accession>A0A0K1XE79</accession>
<dbReference type="PANTHER" id="PTHR30408:SF12">
    <property type="entry name" value="TYPE I RESTRICTION ENZYME MJAVIII SPECIFICITY SUBUNIT"/>
    <property type="match status" value="1"/>
</dbReference>
<reference evidence="5 6" key="1">
    <citation type="journal article" date="2015" name="Genome Announc.">
        <title>Genome Sequences of Oblitimonas alkaliphila gen. nov. sp. nov. (Proposed), a Novel Bacterium of the Pseudomonadaceae Family.</title>
        <authorList>
            <person name="Lauer A.C."/>
            <person name="Nicholson A.C."/>
            <person name="Humrighouse B.W."/>
            <person name="Emery B."/>
            <person name="Drobish A."/>
            <person name="Juieng P."/>
            <person name="Loparev V."/>
            <person name="McQuiston J.R."/>
        </authorList>
    </citation>
    <scope>NUCLEOTIDE SEQUENCE [LARGE SCALE GENOMIC DNA]</scope>
    <source>
        <strain evidence="5 6">E5571</strain>
    </source>
</reference>
<dbReference type="RefSeq" id="WP_053100671.1">
    <property type="nucleotide sequence ID" value="NZ_CP012365.1"/>
</dbReference>
<dbReference type="PANTHER" id="PTHR30408">
    <property type="entry name" value="TYPE-1 RESTRICTION ENZYME ECOKI SPECIFICITY PROTEIN"/>
    <property type="match status" value="1"/>
</dbReference>
<gene>
    <name evidence="5" type="ORF">AKN88_05760</name>
</gene>
<dbReference type="AlphaFoldDB" id="A0A0K1XE79"/>
<dbReference type="Proteomes" id="UP000063953">
    <property type="component" value="Chromosome"/>
</dbReference>
<evidence type="ECO:0000256" key="1">
    <source>
        <dbReference type="ARBA" id="ARBA00010923"/>
    </source>
</evidence>
<proteinExistence type="inferred from homology"/>
<evidence type="ECO:0000259" key="4">
    <source>
        <dbReference type="Pfam" id="PF01420"/>
    </source>
</evidence>
<keyword evidence="6" id="KW-1185">Reference proteome</keyword>
<dbReference type="EMBL" id="CP012365">
    <property type="protein sequence ID" value="AKX59493.1"/>
    <property type="molecule type" value="Genomic_DNA"/>
</dbReference>
<dbReference type="Pfam" id="PF01420">
    <property type="entry name" value="Methylase_S"/>
    <property type="match status" value="2"/>
</dbReference>
<name>A0A0K1XE79_9GAMM</name>
<comment type="similarity">
    <text evidence="1">Belongs to the type-I restriction system S methylase family.</text>
</comment>
<dbReference type="Gene3D" id="3.90.220.20">
    <property type="entry name" value="DNA methylase specificity domains"/>
    <property type="match status" value="2"/>
</dbReference>
<protein>
    <recommendedName>
        <fullName evidence="4">Type I restriction modification DNA specificity domain-containing protein</fullName>
    </recommendedName>
</protein>
<keyword evidence="3" id="KW-0238">DNA-binding</keyword>
<dbReference type="GO" id="GO:0003677">
    <property type="term" value="F:DNA binding"/>
    <property type="evidence" value="ECO:0007669"/>
    <property type="project" value="UniProtKB-KW"/>
</dbReference>
<dbReference type="SUPFAM" id="SSF116734">
    <property type="entry name" value="DNA methylase specificity domain"/>
    <property type="match status" value="2"/>
</dbReference>
<keyword evidence="2" id="KW-0680">Restriction system</keyword>
<dbReference type="REBASE" id="385611">
    <property type="entry name" value="S.PbaE5571ORF5750P"/>
</dbReference>
<evidence type="ECO:0000256" key="2">
    <source>
        <dbReference type="ARBA" id="ARBA00022747"/>
    </source>
</evidence>
<evidence type="ECO:0000256" key="3">
    <source>
        <dbReference type="ARBA" id="ARBA00023125"/>
    </source>
</evidence>
<dbReference type="NCBIfam" id="NF047740">
    <property type="entry name" value="antiphage_MADS5"/>
    <property type="match status" value="1"/>
</dbReference>
<dbReference type="InterPro" id="IPR000055">
    <property type="entry name" value="Restrct_endonuc_typeI_TRD"/>
</dbReference>
<feature type="domain" description="Type I restriction modification DNA specificity" evidence="4">
    <location>
        <begin position="56"/>
        <end position="202"/>
    </location>
</feature>
<feature type="domain" description="Type I restriction modification DNA specificity" evidence="4">
    <location>
        <begin position="275"/>
        <end position="439"/>
    </location>
</feature>
<evidence type="ECO:0000313" key="6">
    <source>
        <dbReference type="Proteomes" id="UP000063953"/>
    </source>
</evidence>
<dbReference type="InterPro" id="IPR044946">
    <property type="entry name" value="Restrct_endonuc_typeI_TRD_sf"/>
</dbReference>
<evidence type="ECO:0000313" key="5">
    <source>
        <dbReference type="EMBL" id="AKX59493.1"/>
    </source>
</evidence>